<name>A0A6M3IVB9_9ZZZZ</name>
<dbReference type="InterPro" id="IPR055385">
    <property type="entry name" value="GpJ_HDII-ins2"/>
</dbReference>
<sequence>MAELIIYKSMLDGEVLEKKDVKNIRLSKVIYDQGRLMGKEVFVYVNNTLIHANDWYDYKLEESDTIHVVRKIEDPVTLGIGVGALVGGAMAYSAATVAIWYGVAWSTILASAAFWGTILKGALIGYALGSVLAGGKMPTAPENPALTYDTDVNYSWDGPKLVERPDGPVMVTYGEYLIGGNLIMKYISVGESSDVTRDQLAPNNVVCAPPDEGYQEQYKTVDSVSGSPTFGMGWSGYAANAIYAQTKIVSSPAIGSYVLAINPFVHPTPGWGSGNTINMVGTFSVLAGITYEVTFYSINYYEWAGVYIIWTDGNGATTFTSSVQPAGWQTWKRHSFTFTSQNTGASAKISIHFTANPDVGVWEDQHSIYVDGISIKKQYSSASTTYLNMLISLGEGPIKGIMKEDETGICTSINNMPYVKINNQFLSTYEGASWDYRLGTQTQSTIDGFHNTNVFYYDGSRLVKDTGYVYTTSGTDIDEAEIQLSCSSLFRAPSSGNIQSNKVEIKIEYAVAGSGSWVDLGNIDLEDKTKTKAYFSYKTGVLNNSPNQYDIRLTRQTDEFTADFYAGGDSYLEGITETTHEDIAYRNTALLALKIPASEQISGDISNVVVLIRGKEVKVPDLRLGGQRIAYDDCHWDLSASAYTKTSNASLVTDTGNLSATPQWTRNPIWCERDFILSQRYGLGEYYKKQHWDDDAAKSEAKYCWHRVDDLNASKEHRFHLDINISSFMSAEEMLTLLSQNFRGWTIWSGGKRKPIIDRHREPTMLFNVSNMKPASIKTTYLPSSKIPNMVEAQFANPDRDYTLETIEYINDAEWTAIKPQNKETLNLRGKIRRSEVLRNSKYFLNCAQLCNVLQEFDADIDAVRCEPGDTVQVQNDSLGWGQGGRVISATASSITVNKDIDVTASTQKIRVRLANGDLELKKIRNAPGLTRILNASGDFSSVPQADSIFAFGNPGADSKPFKVLNIKKESENTAKLTVIEESSQKYNDTLGVSLPEPKYSYLANPFAKPDAVIDLKGENLPNKPGLLISFHPPLKDPNWAYANIYIADTLSEMTSYLSVRSNVKGVEGKAGIEVMGLLPGKTYYIKVTSFNLYGKPGESSYIPVLLSWDNFIPPDVTGFRVKGRPGQVTFVGKDLELEWNKSSIVSGAGHISAGQDANGLGVWGQEIEYIYYLTVEIQGNLINYGTVGTPPITIGYSFFKGIFNFYGISKSSPITIKIWGLNRITQKKSTNFNSLTVTNTAPATPTGLAGTAIEDAVIFTWNQNPDSDIYGYRIRTRIDPPTGEGTWSDWSDILSAGYTRSLTIDEMVEQADGRSTINIDVKALDAYDNLSPTVSASLQCLNLKKEFIVSPVADEGHFQYIQEALNAVPADGWKIVLKQGTYDLSLETSIPNYSGGIQFPDHDITFEGINRGAVIIQNNDGDDGFILHNLTKTYSFSSFTFDAQVDTDDCSLIKIYGDAYTDFTGSVSVDSVDFLLDNSSHSPYGVEAAKISGSEISIRNCYFSSAATALLAYDEIYSTINFNENVANDCYFLVYANARTKLNIKGNVATECSYTAFYLSGTTGSFTVTGNHVSGTARWLLICEAAAQRCVISQNTFNTEYAGTSSCYGITTYGAYHTISGNIINMALANVTGDVKGISVYQTTDSNITGNSVYVDAPKTNGTHYGIMLTDSDRNNISSNNIDMVNSDPVDIGIYFDSDSDDNDGSDNITTNCGPGMGIVQG</sequence>
<dbReference type="InterPro" id="IPR011050">
    <property type="entry name" value="Pectin_lyase_fold/virulence"/>
</dbReference>
<dbReference type="InterPro" id="IPR012334">
    <property type="entry name" value="Pectin_lyas_fold"/>
</dbReference>
<dbReference type="InterPro" id="IPR053171">
    <property type="entry name" value="Viral_Tip_Attach_Protein"/>
</dbReference>
<dbReference type="Gene3D" id="2.160.20.10">
    <property type="entry name" value="Single-stranded right-handed beta-helix, Pectin lyase-like"/>
    <property type="match status" value="1"/>
</dbReference>
<evidence type="ECO:0000259" key="2">
    <source>
        <dbReference type="Pfam" id="PF13550"/>
    </source>
</evidence>
<evidence type="ECO:0000256" key="1">
    <source>
        <dbReference type="SAM" id="Phobius"/>
    </source>
</evidence>
<dbReference type="InterPro" id="IPR013783">
    <property type="entry name" value="Ig-like_fold"/>
</dbReference>
<evidence type="ECO:0000313" key="4">
    <source>
        <dbReference type="EMBL" id="QJA61460.1"/>
    </source>
</evidence>
<dbReference type="Pfam" id="PF13550">
    <property type="entry name" value="Phage-tail_3"/>
    <property type="match status" value="1"/>
</dbReference>
<dbReference type="InterPro" id="IPR032876">
    <property type="entry name" value="J_dom"/>
</dbReference>
<feature type="transmembrane region" description="Helical" evidence="1">
    <location>
        <begin position="108"/>
        <end position="128"/>
    </location>
</feature>
<dbReference type="PANTHER" id="PTHR36251">
    <property type="entry name" value="FELS-1 PROPHAGE HOST SPECIFICITY PROTEIN-RELATED"/>
    <property type="match status" value="1"/>
</dbReference>
<evidence type="ECO:0000259" key="3">
    <source>
        <dbReference type="Pfam" id="PF24801"/>
    </source>
</evidence>
<proteinExistence type="predicted"/>
<keyword evidence="1" id="KW-0812">Transmembrane</keyword>
<organism evidence="4">
    <name type="scientific">viral metagenome</name>
    <dbReference type="NCBI Taxonomy" id="1070528"/>
    <lineage>
        <taxon>unclassified sequences</taxon>
        <taxon>metagenomes</taxon>
        <taxon>organismal metagenomes</taxon>
    </lineage>
</organism>
<feature type="domain" description="Tip attachment protein J HDII-ins2" evidence="3">
    <location>
        <begin position="461"/>
        <end position="565"/>
    </location>
</feature>
<accession>A0A6M3IVB9</accession>
<dbReference type="Gene3D" id="2.60.40.10">
    <property type="entry name" value="Immunoglobulins"/>
    <property type="match status" value="1"/>
</dbReference>
<dbReference type="GO" id="GO:0016829">
    <property type="term" value="F:lyase activity"/>
    <property type="evidence" value="ECO:0007669"/>
    <property type="project" value="UniProtKB-KW"/>
</dbReference>
<dbReference type="SUPFAM" id="SSF51126">
    <property type="entry name" value="Pectin lyase-like"/>
    <property type="match status" value="1"/>
</dbReference>
<gene>
    <name evidence="4" type="ORF">MM415B00932_0002</name>
</gene>
<keyword evidence="1" id="KW-0472">Membrane</keyword>
<dbReference type="EMBL" id="MT141442">
    <property type="protein sequence ID" value="QJA61460.1"/>
    <property type="molecule type" value="Genomic_DNA"/>
</dbReference>
<keyword evidence="4" id="KW-0456">Lyase</keyword>
<dbReference type="PANTHER" id="PTHR36251:SF2">
    <property type="entry name" value="GIFSY-2 PROPHAGE HOST SPECIFICITY PROTEIN J, PHAGE LAMBDA"/>
    <property type="match status" value="1"/>
</dbReference>
<protein>
    <submittedName>
        <fullName evidence="4">Putative pectate lyase</fullName>
    </submittedName>
</protein>
<feature type="domain" description="Tip attachment protein J" evidence="2">
    <location>
        <begin position="729"/>
        <end position="880"/>
    </location>
</feature>
<keyword evidence="1" id="KW-1133">Transmembrane helix</keyword>
<dbReference type="Pfam" id="PF24801">
    <property type="entry name" value="FNIII-A_GpJ"/>
    <property type="match status" value="1"/>
</dbReference>
<reference evidence="4" key="1">
    <citation type="submission" date="2020-03" db="EMBL/GenBank/DDBJ databases">
        <title>The deep terrestrial virosphere.</title>
        <authorList>
            <person name="Holmfeldt K."/>
            <person name="Nilsson E."/>
            <person name="Simone D."/>
            <person name="Lopez-Fernandez M."/>
            <person name="Wu X."/>
            <person name="de Brujin I."/>
            <person name="Lundin D."/>
            <person name="Andersson A."/>
            <person name="Bertilsson S."/>
            <person name="Dopson M."/>
        </authorList>
    </citation>
    <scope>NUCLEOTIDE SEQUENCE</scope>
    <source>
        <strain evidence="4">MM415B00932</strain>
    </source>
</reference>